<evidence type="ECO:0000259" key="6">
    <source>
        <dbReference type="PROSITE" id="PS50093"/>
    </source>
</evidence>
<dbReference type="SUPFAM" id="SSF49299">
    <property type="entry name" value="PKD domain"/>
    <property type="match status" value="3"/>
</dbReference>
<keyword evidence="2" id="KW-0812">Transmembrane</keyword>
<dbReference type="Gene3D" id="2.60.40.10">
    <property type="entry name" value="Immunoglobulins"/>
    <property type="match status" value="3"/>
</dbReference>
<keyword evidence="8" id="KW-1185">Reference proteome</keyword>
<dbReference type="FunFam" id="2.60.40.10:FF:000270">
    <property type="entry name" value="Cell surface protein"/>
    <property type="match status" value="1"/>
</dbReference>
<name>A0A2V2NC84_9EURY</name>
<dbReference type="PROSITE" id="PS50093">
    <property type="entry name" value="PKD"/>
    <property type="match status" value="3"/>
</dbReference>
<dbReference type="Proteomes" id="UP000245657">
    <property type="component" value="Unassembled WGS sequence"/>
</dbReference>
<dbReference type="PANTHER" id="PTHR46730">
    <property type="entry name" value="POLYCYSTIN-1"/>
    <property type="match status" value="1"/>
</dbReference>
<dbReference type="InterPro" id="IPR000601">
    <property type="entry name" value="PKD_dom"/>
</dbReference>
<accession>A0A2V2NC84</accession>
<evidence type="ECO:0000256" key="2">
    <source>
        <dbReference type="ARBA" id="ARBA00022692"/>
    </source>
</evidence>
<evidence type="ECO:0000256" key="3">
    <source>
        <dbReference type="ARBA" id="ARBA00022737"/>
    </source>
</evidence>
<dbReference type="CDD" id="cd00146">
    <property type="entry name" value="PKD"/>
    <property type="match status" value="3"/>
</dbReference>
<feature type="domain" description="PKD" evidence="6">
    <location>
        <begin position="1064"/>
        <end position="1110"/>
    </location>
</feature>
<comment type="caution">
    <text evidence="7">The sequence shown here is derived from an EMBL/GenBank/DDBJ whole genome shotgun (WGS) entry which is preliminary data.</text>
</comment>
<dbReference type="RefSeq" id="WP_109967845.1">
    <property type="nucleotide sequence ID" value="NZ_CP176093.1"/>
</dbReference>
<dbReference type="Pfam" id="PF00801">
    <property type="entry name" value="PKD"/>
    <property type="match status" value="1"/>
</dbReference>
<dbReference type="AlphaFoldDB" id="A0A2V2NC84"/>
<gene>
    <name evidence="7" type="ORF">DK846_05020</name>
</gene>
<evidence type="ECO:0000256" key="4">
    <source>
        <dbReference type="ARBA" id="ARBA00022989"/>
    </source>
</evidence>
<feature type="domain" description="PKD" evidence="6">
    <location>
        <begin position="1133"/>
        <end position="1212"/>
    </location>
</feature>
<dbReference type="InterPro" id="IPR022409">
    <property type="entry name" value="PKD/Chitinase_dom"/>
</dbReference>
<comment type="subcellular location">
    <subcellularLocation>
        <location evidence="1">Membrane</location>
        <topology evidence="1">Multi-pass membrane protein</topology>
    </subcellularLocation>
</comment>
<dbReference type="SMART" id="SM00089">
    <property type="entry name" value="PKD"/>
    <property type="match status" value="3"/>
</dbReference>
<organism evidence="7 8">
    <name type="scientific">Methanospirillum lacunae</name>
    <dbReference type="NCBI Taxonomy" id="668570"/>
    <lineage>
        <taxon>Archaea</taxon>
        <taxon>Methanobacteriati</taxon>
        <taxon>Methanobacteriota</taxon>
        <taxon>Stenosarchaea group</taxon>
        <taxon>Methanomicrobia</taxon>
        <taxon>Methanomicrobiales</taxon>
        <taxon>Methanospirillaceae</taxon>
        <taxon>Methanospirillum</taxon>
    </lineage>
</organism>
<protein>
    <recommendedName>
        <fullName evidence="6">PKD domain-containing protein</fullName>
    </recommendedName>
</protein>
<dbReference type="GO" id="GO:0005886">
    <property type="term" value="C:plasma membrane"/>
    <property type="evidence" value="ECO:0007669"/>
    <property type="project" value="TreeGrafter"/>
</dbReference>
<keyword evidence="4" id="KW-1133">Transmembrane helix</keyword>
<keyword evidence="5" id="KW-0472">Membrane</keyword>
<dbReference type="InterPro" id="IPR035986">
    <property type="entry name" value="PKD_dom_sf"/>
</dbReference>
<dbReference type="GO" id="GO:0005261">
    <property type="term" value="F:monoatomic cation channel activity"/>
    <property type="evidence" value="ECO:0007669"/>
    <property type="project" value="TreeGrafter"/>
</dbReference>
<evidence type="ECO:0000313" key="7">
    <source>
        <dbReference type="EMBL" id="PWR73191.1"/>
    </source>
</evidence>
<evidence type="ECO:0000256" key="1">
    <source>
        <dbReference type="ARBA" id="ARBA00004141"/>
    </source>
</evidence>
<sequence>MNDLQGKCEVMAYKTAYPVIAGLLILAFLITGSMAEPQQKGVVFVNSVPAGAEIYLTNVSVSPDNLTVSDTEGLTPREFFVEPGTYRLFLKKYGFITWWNESFTVTPGTYLNFSTVTLTPNNPVYGAIHLDTNPSDSDLTLHREIPNVTSLIYSKTPASVESLPPGTYIYNITRSGYYPKNGTTEVTAGNVTELRINLDPIPETSPVTFKSDPTSADVYIYQISRMNADQQSALVSKMDSALNSFNGSHEEFAAKIQNVVSTEDITPDSLKYTAGIIGNTTTTQQLYSGEYFSVFFKDRYHLGYKFFNVTANTPSTVEIELTPFTNYVQVYFETSVDDDDHPELGIPKGANVTYDGELQENRTPCWISLPAQKIVNVTFDRMPMNLPKTVTVDTTLFVGRPSKWGQIISLDRATYFIQAESDAHSSIQPSGLIPVIAGETKEFSLSGEHPAYLAHNLTVDRTSEGKPVFNITYNLENVTYPHEKTLGNATLYLSSLKKQVAVNATAGKGGSVNNAGITFYDYGDDSVAYNFTPDADNQVKQLYLDGEPVPYAPSYVIQGSKMTYNHTLYCTFRPTKVTVFANYTSGGKIDPSDPYQVDYDGCTKNTTGIPDPGYYLSYLRPEFESGDSYMESEGFKTNFQVCNLHTNLTWHAVFEKQWFNVTSSVIPENAGMIVPSGNTTATYGQTLTFNSTAFSGYQLADITDNGVSKGPVSSYTLNVTENHEIVAHFQPDVLTITAVAGQGGQIQPNGTVNVTFGNTQCFNITAFSNYFISNVEVDGISQGNNTSPMTYCFPNVTKNHSINASFSKYAYTITPSAGVGGTISPSTPQNVTIGDSITFTIAANPCYTIGDVIVDGVSSGPQVSPFVYTFPNVNADHTIQAVFQIKTYNILVNQSNGGNISPAGTNGIVQVNCGSNQTFTITPDTGNALYDLIVDNSSVGPINPYTFVNISSDHTIEPVFVLPPVPDFEADRVRVPPKYPVTFKDLTINNPTDWLWDFGDGEVTNVREPVHLYAKTGNYTVKLTAFNAAAPNGVTVEKKDYICVTTDPIACMMAKPLGGTVPPGLTVEFTDCSLNTEDVSWGWVFGDSSAGSLSKNISHTYTAPGVYQVTHQVDKPFIAKDYAYETITVMQQPVADFMAHPVSGKSPLSVQFEDKSQGFPTEWFWNFGDNTASYDQNPLHVYSTPGNYTVTLKVFSNEGTSEKVKDGYISVL</sequence>
<proteinExistence type="predicted"/>
<dbReference type="OrthoDB" id="114915at2157"/>
<keyword evidence="3" id="KW-0677">Repeat</keyword>
<dbReference type="Pfam" id="PF18911">
    <property type="entry name" value="PKD_4"/>
    <property type="match status" value="2"/>
</dbReference>
<feature type="domain" description="PKD" evidence="6">
    <location>
        <begin position="981"/>
        <end position="1030"/>
    </location>
</feature>
<dbReference type="GO" id="GO:0006816">
    <property type="term" value="P:calcium ion transport"/>
    <property type="evidence" value="ECO:0007669"/>
    <property type="project" value="TreeGrafter"/>
</dbReference>
<dbReference type="GeneID" id="97549911"/>
<reference evidence="7 8" key="1">
    <citation type="submission" date="2018-05" db="EMBL/GenBank/DDBJ databases">
        <title>Draft genome of Methanospirillum lacunae Ki8-1.</title>
        <authorList>
            <person name="Dueholm M.S."/>
            <person name="Nielsen P.H."/>
            <person name="Bakmann L.F."/>
            <person name="Otzen D.E."/>
        </authorList>
    </citation>
    <scope>NUCLEOTIDE SEQUENCE [LARGE SCALE GENOMIC DNA]</scope>
    <source>
        <strain evidence="7 8">Ki8-1</strain>
    </source>
</reference>
<dbReference type="EMBL" id="QGMY01000003">
    <property type="protein sequence ID" value="PWR73191.1"/>
    <property type="molecule type" value="Genomic_DNA"/>
</dbReference>
<evidence type="ECO:0000313" key="8">
    <source>
        <dbReference type="Proteomes" id="UP000245657"/>
    </source>
</evidence>
<evidence type="ECO:0000256" key="5">
    <source>
        <dbReference type="ARBA" id="ARBA00023136"/>
    </source>
</evidence>
<dbReference type="PANTHER" id="PTHR46730:SF1">
    <property type="entry name" value="PLAT DOMAIN-CONTAINING PROTEIN"/>
    <property type="match status" value="1"/>
</dbReference>
<dbReference type="InterPro" id="IPR013783">
    <property type="entry name" value="Ig-like_fold"/>
</dbReference>